<dbReference type="GeneID" id="37030025"/>
<sequence length="1862" mass="196164">MELGHPSRDSTTAGDASGSQRPAPNQTSAANNGVSSSTSAADPSQHPPRSDAKPPRPMPSLAERLGLGGGPGSAAARGDEAGAEPGSSSSLASAPAPPRQQAIAGSVSQSIAAMPPSRSAASPSKASSTSDEEGMIKEDDAESEEEGELDQNDAQQPHARSSSGHHSRSERSSPRPAGFNNEQNASSSSSSSTPTSRRWGNPATGMRNDSFAPPHPPLHTERERDRDRQRERSGPSMWPPSRYDDVRPPLERDGYHRPEGPSPFRQHSASFRQRSVQEDRPSWPRPSERRSMSPDRRVDRDRRLERRQPSPTAPLSGPNSIGARPSLHSSHSYRDEGTERPSRLWGSGPASAGPPTRWNRRNGGRERERSEMEESRGGDPWHPASRGIDDRAYRRGSERRTMDDGFVRSRTPSLQQSKRPDAAADAWRRSPELSRSETAQPFERSRSSTSNLGPPSSPPPPPPLPPVRAASPGSARAARPNWGPGFEPPARDAGWGGKARRESQQTVQAAESQTAGDSASAGEPATAIESEAQDSMDHRRAEPQTQDSAASKEDGSAARPLASEDTGAVQDYVAAEVKELANQEMPEAASLPTPQPPPVDPLSLKQEIESAAPHPKEPLITPAADEESNAPPFSESAAPTLPAEAQMQAPAIAGEEMPATAPALAVVTEPAADATRVETPIEGPSTQLVSELATTSEAGRSMSDDVQMAGAEEAETKAAVPLAQQAEVAQVAKAADEGQEELDAVLKEAVAVAAASAEGKPEAEVEADIAGDVVMKTPESGENDGERGEDADSSPQPPQKTDEELAEAKRATILRLITNGKQPDSDVTIDKLMAINQRMAEQTTNSLMESAVHGPPPPKLEVDIDVYEETEKTQRMRAILTERIKASNQRLAAKTERLKSQYKALNTDWQAHCARLDRAAEARENARKAAAGTNTPQGAGGTFASGDDAGTPQHQQSASQSQPLMTPSIGGRSNRRGTQSGALGFGDAVRSEAEFLEILASLETADMQDPEARAARTATTVPDQLINPDRDALLKYEVDERNHFVANPVSYYLDEFDPDFWSAEEKAIFARKYALWPKQFGRIATALPNKTASQCVYYYYLTKHQPGHDYKAITAARNRNQKRKSRVMKPKKGRGSALMADLKSAKGDEAVGDDEAAGGDTPMSPMDERTRLMGDGGLLPPVEEEEGQAATGATTPGGSAARKVGEPSAKPKSGRGGKRVKGQSKAKASAAAIAAGELIDSQTIDTPSGAATPAEEASADSDLAAAEALGALSGMLPIPPASGKGAGGKKRKHLDPSASSPSGMAVGEDGAAQQPQRKQRPATSSYWSVQERGEFLRGIAIHGKDWKLVATRLNAKSAAQARNFFARNAELPDFVEAATFGEKQAEQPLSVREQMATEWARERLGLGTGVEGGQSQQTGSGASSARPGPSPVISKESSPELGGGMAPPPRRPGGMGIMSLLNDDRPSTASSSSSQERPPAPMARKPAMHEWFPSEHGSQPMSSSSAPSSDREGESTDSESFAFSSSARPSPATHHAYLSRPSYHQSQPQPPQQPHAGYEPRPYLPGARESGSAASSTTNAPPLPPSSLPSLPRLSTPNGLGSGSGLRTSYAGGGEYPATGNSSTARFARPPVYNSSSVREQLSPLLPERSPVEQRSSHDAGRGSMPPPSSLSSRPSYGSAHGLHPQQQPRHSSWSAGHPTVSGSSASPAPPPPLPPSSNYRDYGHSPSYGDRLAPPGSSHRSLAPPPPLPSRFSPGGGAGGLSPGAAAGANGSRSASPGGSALPPYRGDSWSSSSRNVAPPSTAGSSYHPYGSRPSSSPVGPGGGSDGRRLPPPPLPPMQQHPSPQHRPRSSQSHSSQGGEE</sequence>
<feature type="compositionally biased region" description="Low complexity" evidence="1">
    <location>
        <begin position="1225"/>
        <end position="1235"/>
    </location>
</feature>
<dbReference type="EMBL" id="KZ819666">
    <property type="protein sequence ID" value="PWN28071.1"/>
    <property type="molecule type" value="Genomic_DNA"/>
</dbReference>
<feature type="compositionally biased region" description="Low complexity" evidence="1">
    <location>
        <begin position="1498"/>
        <end position="1508"/>
    </location>
</feature>
<feature type="compositionally biased region" description="Low complexity" evidence="1">
    <location>
        <begin position="1851"/>
        <end position="1862"/>
    </location>
</feature>
<evidence type="ECO:0000256" key="1">
    <source>
        <dbReference type="SAM" id="MobiDB-lite"/>
    </source>
</evidence>
<reference evidence="3 4" key="1">
    <citation type="journal article" date="2018" name="Mol. Biol. Evol.">
        <title>Broad Genomic Sampling Reveals a Smut Pathogenic Ancestry of the Fungal Clade Ustilaginomycotina.</title>
        <authorList>
            <person name="Kijpornyongpan T."/>
            <person name="Mondo S.J."/>
            <person name="Barry K."/>
            <person name="Sandor L."/>
            <person name="Lee J."/>
            <person name="Lipzen A."/>
            <person name="Pangilinan J."/>
            <person name="LaButti K."/>
            <person name="Hainaut M."/>
            <person name="Henrissat B."/>
            <person name="Grigoriev I.V."/>
            <person name="Spatafora J.W."/>
            <person name="Aime M.C."/>
        </authorList>
    </citation>
    <scope>NUCLEOTIDE SEQUENCE [LARGE SCALE GENOMIC DNA]</scope>
    <source>
        <strain evidence="3 4">MCA 5214</strain>
    </source>
</reference>
<organism evidence="3 4">
    <name type="scientific">Jaminaea rosea</name>
    <dbReference type="NCBI Taxonomy" id="1569628"/>
    <lineage>
        <taxon>Eukaryota</taxon>
        <taxon>Fungi</taxon>
        <taxon>Dikarya</taxon>
        <taxon>Basidiomycota</taxon>
        <taxon>Ustilaginomycotina</taxon>
        <taxon>Exobasidiomycetes</taxon>
        <taxon>Microstromatales</taxon>
        <taxon>Microstromatales incertae sedis</taxon>
        <taxon>Jaminaea</taxon>
    </lineage>
</organism>
<evidence type="ECO:0000313" key="3">
    <source>
        <dbReference type="EMBL" id="PWN28071.1"/>
    </source>
</evidence>
<feature type="compositionally biased region" description="Low complexity" evidence="1">
    <location>
        <begin position="1764"/>
        <end position="1785"/>
    </location>
</feature>
<feature type="compositionally biased region" description="Basic and acidic residues" evidence="1">
    <location>
        <begin position="218"/>
        <end position="233"/>
    </location>
</feature>
<feature type="compositionally biased region" description="Acidic residues" evidence="1">
    <location>
        <begin position="139"/>
        <end position="151"/>
    </location>
</feature>
<gene>
    <name evidence="3" type="ORF">BDZ90DRAFT_259897</name>
</gene>
<feature type="compositionally biased region" description="Basic residues" evidence="1">
    <location>
        <begin position="1119"/>
        <end position="1134"/>
    </location>
</feature>
<feature type="region of interest" description="Disordered" evidence="1">
    <location>
        <begin position="1386"/>
        <end position="1862"/>
    </location>
</feature>
<dbReference type="OrthoDB" id="10258692at2759"/>
<dbReference type="Gene3D" id="1.20.58.1880">
    <property type="match status" value="1"/>
</dbReference>
<feature type="compositionally biased region" description="Low complexity" evidence="1">
    <location>
        <begin position="1670"/>
        <end position="1679"/>
    </location>
</feature>
<feature type="compositionally biased region" description="Basic and acidic residues" evidence="1">
    <location>
        <begin position="332"/>
        <end position="342"/>
    </location>
</feature>
<dbReference type="InterPro" id="IPR017884">
    <property type="entry name" value="SANT_dom"/>
</dbReference>
<feature type="compositionally biased region" description="Polar residues" evidence="1">
    <location>
        <begin position="9"/>
        <end position="42"/>
    </location>
</feature>
<feature type="compositionally biased region" description="Low complexity" evidence="1">
    <location>
        <begin position="1413"/>
        <end position="1427"/>
    </location>
</feature>
<dbReference type="InterPro" id="IPR009057">
    <property type="entry name" value="Homeodomain-like_sf"/>
</dbReference>
<feature type="compositionally biased region" description="Polar residues" evidence="1">
    <location>
        <begin position="1685"/>
        <end position="1695"/>
    </location>
</feature>
<dbReference type="PANTHER" id="PTHR13992">
    <property type="entry name" value="NUCLEAR RECEPTOR CO-REPRESSOR RELATED NCOR"/>
    <property type="match status" value="1"/>
</dbReference>
<dbReference type="RefSeq" id="XP_025362683.1">
    <property type="nucleotide sequence ID" value="XM_025508202.1"/>
</dbReference>
<dbReference type="SUPFAM" id="SSF46689">
    <property type="entry name" value="Homeodomain-like"/>
    <property type="match status" value="2"/>
</dbReference>
<dbReference type="PROSITE" id="PS51293">
    <property type="entry name" value="SANT"/>
    <property type="match status" value="2"/>
</dbReference>
<feature type="compositionally biased region" description="Low complexity" evidence="1">
    <location>
        <begin position="83"/>
        <end position="94"/>
    </location>
</feature>
<accession>A0A316UUR6</accession>
<feature type="compositionally biased region" description="Low complexity" evidence="1">
    <location>
        <begin position="953"/>
        <end position="962"/>
    </location>
</feature>
<dbReference type="Proteomes" id="UP000245884">
    <property type="component" value="Unassembled WGS sequence"/>
</dbReference>
<evidence type="ECO:0000313" key="4">
    <source>
        <dbReference type="Proteomes" id="UP000245884"/>
    </source>
</evidence>
<feature type="compositionally biased region" description="Basic and acidic residues" evidence="1">
    <location>
        <begin position="275"/>
        <end position="308"/>
    </location>
</feature>
<feature type="compositionally biased region" description="Pro residues" evidence="1">
    <location>
        <begin position="1831"/>
        <end position="1840"/>
    </location>
</feature>
<feature type="domain" description="SANT" evidence="2">
    <location>
        <begin position="1327"/>
        <end position="1373"/>
    </location>
</feature>
<feature type="region of interest" description="Disordered" evidence="1">
    <location>
        <begin position="1118"/>
        <end position="1328"/>
    </location>
</feature>
<proteinExistence type="predicted"/>
<dbReference type="Gene3D" id="1.10.10.60">
    <property type="entry name" value="Homeodomain-like"/>
    <property type="match status" value="1"/>
</dbReference>
<dbReference type="GO" id="GO:0034967">
    <property type="term" value="C:Set3 complex"/>
    <property type="evidence" value="ECO:0007669"/>
    <property type="project" value="TreeGrafter"/>
</dbReference>
<feature type="compositionally biased region" description="Low complexity" evidence="1">
    <location>
        <begin position="1254"/>
        <end position="1274"/>
    </location>
</feature>
<feature type="compositionally biased region" description="Basic and acidic residues" evidence="1">
    <location>
        <begin position="1650"/>
        <end position="1661"/>
    </location>
</feature>
<dbReference type="Pfam" id="PF00249">
    <property type="entry name" value="Myb_DNA-binding"/>
    <property type="match status" value="1"/>
</dbReference>
<keyword evidence="4" id="KW-1185">Reference proteome</keyword>
<feature type="compositionally biased region" description="Polar residues" evidence="1">
    <location>
        <begin position="265"/>
        <end position="274"/>
    </location>
</feature>
<dbReference type="STRING" id="1569628.A0A316UUR6"/>
<feature type="compositionally biased region" description="Low complexity" evidence="1">
    <location>
        <begin position="1518"/>
        <end position="1533"/>
    </location>
</feature>
<feature type="compositionally biased region" description="Low complexity" evidence="1">
    <location>
        <begin position="1188"/>
        <end position="1201"/>
    </location>
</feature>
<feature type="region of interest" description="Disordered" evidence="1">
    <location>
        <begin position="755"/>
        <end position="804"/>
    </location>
</feature>
<protein>
    <recommendedName>
        <fullName evidence="2">SANT domain-containing protein</fullName>
    </recommendedName>
</protein>
<dbReference type="InterPro" id="IPR001005">
    <property type="entry name" value="SANT/Myb"/>
</dbReference>
<feature type="compositionally biased region" description="Pro residues" evidence="1">
    <location>
        <begin position="455"/>
        <end position="466"/>
    </location>
</feature>
<feature type="compositionally biased region" description="Low complexity" evidence="1">
    <location>
        <begin position="110"/>
        <end position="129"/>
    </location>
</feature>
<feature type="compositionally biased region" description="Low complexity" evidence="1">
    <location>
        <begin position="467"/>
        <end position="480"/>
    </location>
</feature>
<feature type="compositionally biased region" description="Basic and acidic residues" evidence="1">
    <location>
        <begin position="363"/>
        <end position="379"/>
    </location>
</feature>
<dbReference type="CDD" id="cd00167">
    <property type="entry name" value="SANT"/>
    <property type="match status" value="2"/>
</dbReference>
<name>A0A316UUR6_9BASI</name>
<feature type="compositionally biased region" description="Basic residues" evidence="1">
    <location>
        <begin position="1212"/>
        <end position="1224"/>
    </location>
</feature>
<dbReference type="SMART" id="SM00717">
    <property type="entry name" value="SANT"/>
    <property type="match status" value="2"/>
</dbReference>
<feature type="compositionally biased region" description="Basic and acidic residues" evidence="1">
    <location>
        <begin position="387"/>
        <end position="407"/>
    </location>
</feature>
<feature type="compositionally biased region" description="Polar residues" evidence="1">
    <location>
        <begin position="504"/>
        <end position="517"/>
    </location>
</feature>
<dbReference type="PANTHER" id="PTHR13992:SF39">
    <property type="entry name" value="SMRTER, ISOFORM G"/>
    <property type="match status" value="1"/>
</dbReference>
<feature type="compositionally biased region" description="Basic and acidic residues" evidence="1">
    <location>
        <begin position="242"/>
        <end position="259"/>
    </location>
</feature>
<feature type="compositionally biased region" description="Basic and acidic residues" evidence="1">
    <location>
        <begin position="418"/>
        <end position="435"/>
    </location>
</feature>
<evidence type="ECO:0000259" key="2">
    <source>
        <dbReference type="PROSITE" id="PS51293"/>
    </source>
</evidence>
<feature type="region of interest" description="Disordered" evidence="1">
    <location>
        <begin position="1"/>
        <end position="640"/>
    </location>
</feature>
<feature type="region of interest" description="Disordered" evidence="1">
    <location>
        <begin position="924"/>
        <end position="983"/>
    </location>
</feature>
<feature type="domain" description="SANT" evidence="2">
    <location>
        <begin position="1061"/>
        <end position="1107"/>
    </location>
</feature>
<feature type="compositionally biased region" description="Low complexity" evidence="1">
    <location>
        <begin position="1588"/>
        <end position="1597"/>
    </location>
</feature>
<dbReference type="GO" id="GO:0006357">
    <property type="term" value="P:regulation of transcription by RNA polymerase II"/>
    <property type="evidence" value="ECO:0007669"/>
    <property type="project" value="TreeGrafter"/>
</dbReference>
<dbReference type="InterPro" id="IPR051571">
    <property type="entry name" value="N-CoR_corepressor"/>
</dbReference>